<dbReference type="Pfam" id="PF03981">
    <property type="entry name" value="Ubiq_cyt_C_chap"/>
    <property type="match status" value="1"/>
</dbReference>
<accession>A0A9Q1BD20</accession>
<comment type="caution">
    <text evidence="3">The sequence shown here is derived from an EMBL/GenBank/DDBJ whole genome shotgun (WGS) entry which is preliminary data.</text>
</comment>
<dbReference type="InterPro" id="IPR021150">
    <property type="entry name" value="Ubiq_cyt_c_chap"/>
</dbReference>
<sequence length="316" mass="35837">MSTMFSNVLKASRLFTTASTTICSVSRAGIQTSTVCCQQCRNNSAAVLPPMDPLSRSVIIQRPRPAIVNHCYQTFGTTCTHQGIKKSTNVIEHDKPGVLTTMLDKVGLTGKLRYNRFKIRVAGLNMYKSCADGIDFGQFLRACSMRDTLFSWFLVTELHVWMCMARLKQEGREGKYMTHYLVMSMWHDVQERGKVMGISSVKMRDSLSKMVEQFNGALFAYDEGALSSDRVLAAALWRNFFLQKCEDPQQLLDMVAYIREQMQYLDTLDSAKMLQVGRIKWLPFQGGSFQSKEPLRKAESLDDELSIPEFDKIPAV</sequence>
<feature type="domain" description="Ubiquinol-cytochrome c chaperone" evidence="2">
    <location>
        <begin position="142"/>
        <end position="275"/>
    </location>
</feature>
<dbReference type="OrthoDB" id="4007at2759"/>
<comment type="similarity">
    <text evidence="1">Belongs to the CBP3 family.</text>
</comment>
<organism evidence="3 4">
    <name type="scientific">Holothuria leucospilota</name>
    <name type="common">Black long sea cucumber</name>
    <name type="synonym">Mertensiothuria leucospilota</name>
    <dbReference type="NCBI Taxonomy" id="206669"/>
    <lineage>
        <taxon>Eukaryota</taxon>
        <taxon>Metazoa</taxon>
        <taxon>Echinodermata</taxon>
        <taxon>Eleutherozoa</taxon>
        <taxon>Echinozoa</taxon>
        <taxon>Holothuroidea</taxon>
        <taxon>Aspidochirotacea</taxon>
        <taxon>Aspidochirotida</taxon>
        <taxon>Holothuriidae</taxon>
        <taxon>Holothuria</taxon>
    </lineage>
</organism>
<evidence type="ECO:0000313" key="4">
    <source>
        <dbReference type="Proteomes" id="UP001152320"/>
    </source>
</evidence>
<dbReference type="AlphaFoldDB" id="A0A9Q1BD20"/>
<evidence type="ECO:0000256" key="1">
    <source>
        <dbReference type="ARBA" id="ARBA00006407"/>
    </source>
</evidence>
<evidence type="ECO:0000259" key="2">
    <source>
        <dbReference type="Pfam" id="PF03981"/>
    </source>
</evidence>
<name>A0A9Q1BD20_HOLLE</name>
<dbReference type="EMBL" id="JAIZAY010000022">
    <property type="protein sequence ID" value="KAJ8020988.1"/>
    <property type="molecule type" value="Genomic_DNA"/>
</dbReference>
<dbReference type="GO" id="GO:0005739">
    <property type="term" value="C:mitochondrion"/>
    <property type="evidence" value="ECO:0007669"/>
    <property type="project" value="TreeGrafter"/>
</dbReference>
<dbReference type="InterPro" id="IPR007129">
    <property type="entry name" value="Ubiqinol_cyt_c_chaperone_CPB3"/>
</dbReference>
<proteinExistence type="inferred from homology"/>
<reference evidence="3" key="1">
    <citation type="submission" date="2021-10" db="EMBL/GenBank/DDBJ databases">
        <title>Tropical sea cucumber genome reveals ecological adaptation and Cuvierian tubules defense mechanism.</title>
        <authorList>
            <person name="Chen T."/>
        </authorList>
    </citation>
    <scope>NUCLEOTIDE SEQUENCE</scope>
    <source>
        <strain evidence="3">Nanhai2018</strain>
        <tissue evidence="3">Muscle</tissue>
    </source>
</reference>
<dbReference type="PANTHER" id="PTHR12184:SF1">
    <property type="entry name" value="UBIQUINOL-CYTOCHROME-C REDUCTASE COMPLEX ASSEMBLY FACTOR 1"/>
    <property type="match status" value="1"/>
</dbReference>
<dbReference type="PANTHER" id="PTHR12184">
    <property type="entry name" value="UBIQUINOL-CYTOCHROME C REDUCTASE COMPLEX ASSEMBLY FACTOR 1 FAMILY MEMBER"/>
    <property type="match status" value="1"/>
</dbReference>
<protein>
    <submittedName>
        <fullName evidence="3">Ubiquinol-cytochrome-c reductase complex assembly factor 1</fullName>
    </submittedName>
</protein>
<evidence type="ECO:0000313" key="3">
    <source>
        <dbReference type="EMBL" id="KAJ8020988.1"/>
    </source>
</evidence>
<dbReference type="Proteomes" id="UP001152320">
    <property type="component" value="Chromosome 22"/>
</dbReference>
<keyword evidence="4" id="KW-1185">Reference proteome</keyword>
<dbReference type="GO" id="GO:0034551">
    <property type="term" value="P:mitochondrial respiratory chain complex III assembly"/>
    <property type="evidence" value="ECO:0007669"/>
    <property type="project" value="TreeGrafter"/>
</dbReference>
<gene>
    <name evidence="3" type="ORF">HOLleu_40736</name>
</gene>